<keyword evidence="10 14" id="KW-0408">Iron</keyword>
<evidence type="ECO:0000259" key="15">
    <source>
        <dbReference type="SMART" id="SM00478"/>
    </source>
</evidence>
<evidence type="ECO:0000256" key="10">
    <source>
        <dbReference type="ARBA" id="ARBA00023004"/>
    </source>
</evidence>
<evidence type="ECO:0000256" key="8">
    <source>
        <dbReference type="ARBA" id="ARBA00022763"/>
    </source>
</evidence>
<evidence type="ECO:0000313" key="17">
    <source>
        <dbReference type="Proteomes" id="UP000011717"/>
    </source>
</evidence>
<keyword evidence="12" id="KW-0234">DNA repair</keyword>
<organism evidence="16 17">
    <name type="scientific">Pacificimonas flava</name>
    <dbReference type="NCBI Taxonomy" id="1234595"/>
    <lineage>
        <taxon>Bacteria</taxon>
        <taxon>Pseudomonadati</taxon>
        <taxon>Pseudomonadota</taxon>
        <taxon>Alphaproteobacteria</taxon>
        <taxon>Sphingomonadales</taxon>
        <taxon>Sphingosinicellaceae</taxon>
        <taxon>Pacificimonas</taxon>
    </lineage>
</organism>
<comment type="caution">
    <text evidence="16">The sequence shown here is derived from an EMBL/GenBank/DDBJ whole genome shotgun (WGS) entry which is preliminary data.</text>
</comment>
<dbReference type="PANTHER" id="PTHR42944">
    <property type="entry name" value="ADENINE DNA GLYCOSYLASE"/>
    <property type="match status" value="1"/>
</dbReference>
<keyword evidence="11" id="KW-0411">Iron-sulfur</keyword>
<dbReference type="Gene3D" id="1.10.1670.10">
    <property type="entry name" value="Helix-hairpin-Helix base-excision DNA repair enzymes (C-terminal)"/>
    <property type="match status" value="1"/>
</dbReference>
<dbReference type="GO" id="GO:0032357">
    <property type="term" value="F:oxidized purine DNA binding"/>
    <property type="evidence" value="ECO:0007669"/>
    <property type="project" value="TreeGrafter"/>
</dbReference>
<dbReference type="InterPro" id="IPR015797">
    <property type="entry name" value="NUDIX_hydrolase-like_dom_sf"/>
</dbReference>
<dbReference type="InterPro" id="IPR011257">
    <property type="entry name" value="DNA_glycosylase"/>
</dbReference>
<dbReference type="SUPFAM" id="SSF48150">
    <property type="entry name" value="DNA-glycosylase"/>
    <property type="match status" value="1"/>
</dbReference>
<dbReference type="InterPro" id="IPR029119">
    <property type="entry name" value="MutY_C"/>
</dbReference>
<dbReference type="FunFam" id="1.10.340.30:FF:000002">
    <property type="entry name" value="Adenine DNA glycosylase"/>
    <property type="match status" value="1"/>
</dbReference>
<protein>
    <recommendedName>
        <fullName evidence="5 14">Adenine DNA glycosylase</fullName>
        <ecNumber evidence="4 14">3.2.2.31</ecNumber>
    </recommendedName>
</protein>
<dbReference type="Proteomes" id="UP000011717">
    <property type="component" value="Unassembled WGS sequence"/>
</dbReference>
<evidence type="ECO:0000256" key="6">
    <source>
        <dbReference type="ARBA" id="ARBA00022485"/>
    </source>
</evidence>
<dbReference type="InterPro" id="IPR023170">
    <property type="entry name" value="HhH_base_excis_C"/>
</dbReference>
<comment type="cofactor">
    <cofactor evidence="14">
        <name>[4Fe-4S] cluster</name>
        <dbReference type="ChEBI" id="CHEBI:49883"/>
    </cofactor>
    <text evidence="14">Binds 1 [4Fe-4S] cluster.</text>
</comment>
<keyword evidence="7" id="KW-0479">Metal-binding</keyword>
<dbReference type="InterPro" id="IPR003265">
    <property type="entry name" value="HhH-GPD_domain"/>
</dbReference>
<dbReference type="NCBIfam" id="TIGR01084">
    <property type="entry name" value="mutY"/>
    <property type="match status" value="1"/>
</dbReference>
<evidence type="ECO:0000256" key="5">
    <source>
        <dbReference type="ARBA" id="ARBA00022023"/>
    </source>
</evidence>
<dbReference type="GO" id="GO:0000701">
    <property type="term" value="F:purine-specific mismatch base pair DNA N-glycosylase activity"/>
    <property type="evidence" value="ECO:0007669"/>
    <property type="project" value="UniProtKB-EC"/>
</dbReference>
<dbReference type="SMART" id="SM00478">
    <property type="entry name" value="ENDO3c"/>
    <property type="match status" value="1"/>
</dbReference>
<keyword evidence="6" id="KW-0004">4Fe-4S</keyword>
<dbReference type="GO" id="GO:0006284">
    <property type="term" value="P:base-excision repair"/>
    <property type="evidence" value="ECO:0007669"/>
    <property type="project" value="UniProtKB-UniRule"/>
</dbReference>
<evidence type="ECO:0000256" key="3">
    <source>
        <dbReference type="ARBA" id="ARBA00008343"/>
    </source>
</evidence>
<comment type="similarity">
    <text evidence="3 14">Belongs to the Nth/MutY family.</text>
</comment>
<feature type="domain" description="HhH-GPD" evidence="15">
    <location>
        <begin position="47"/>
        <end position="195"/>
    </location>
</feature>
<evidence type="ECO:0000256" key="1">
    <source>
        <dbReference type="ARBA" id="ARBA00000843"/>
    </source>
</evidence>
<dbReference type="GO" id="GO:0006298">
    <property type="term" value="P:mismatch repair"/>
    <property type="evidence" value="ECO:0007669"/>
    <property type="project" value="TreeGrafter"/>
</dbReference>
<dbReference type="InterPro" id="IPR044298">
    <property type="entry name" value="MIG/MutY"/>
</dbReference>
<dbReference type="RefSeq" id="WP_008599901.1">
    <property type="nucleotide sequence ID" value="NZ_AMRV01000001.1"/>
</dbReference>
<reference evidence="16 17" key="1">
    <citation type="journal article" date="2013" name="Genome Announc.">
        <title>Draft Genome Sequence of Strain JLT2015T, Belonging to the Family Sphingomonadaceae of the Alphaproteobacteria.</title>
        <authorList>
            <person name="Tang K."/>
            <person name="Liu K."/>
            <person name="Li S."/>
            <person name="Jiao N."/>
        </authorList>
    </citation>
    <scope>NUCLEOTIDE SEQUENCE [LARGE SCALE GENOMIC DNA]</scope>
    <source>
        <strain evidence="16 17">JLT2015</strain>
    </source>
</reference>
<dbReference type="InterPro" id="IPR004036">
    <property type="entry name" value="Endonuclease-III-like_CS2"/>
</dbReference>
<evidence type="ECO:0000313" key="16">
    <source>
        <dbReference type="EMBL" id="EMD84524.1"/>
    </source>
</evidence>
<keyword evidence="17" id="KW-1185">Reference proteome</keyword>
<proteinExistence type="inferred from homology"/>
<comment type="function">
    <text evidence="2">Adenine glycosylase active on G-A mispairs. MutY also corrects error-prone DNA synthesis past GO lesions which are due to the oxidatively damaged form of guanine: 7,8-dihydro-8-oxoguanine (8-oxo-dGTP).</text>
</comment>
<comment type="catalytic activity">
    <reaction evidence="1 14">
        <text>Hydrolyzes free adenine bases from 7,8-dihydro-8-oxoguanine:adenine mismatched double-stranded DNA, leaving an apurinic site.</text>
        <dbReference type="EC" id="3.2.2.31"/>
    </reaction>
</comment>
<evidence type="ECO:0000256" key="12">
    <source>
        <dbReference type="ARBA" id="ARBA00023204"/>
    </source>
</evidence>
<dbReference type="EC" id="3.2.2.31" evidence="4 14"/>
<dbReference type="GO" id="GO:0034039">
    <property type="term" value="F:8-oxo-7,8-dihydroguanine DNA N-glycosylase activity"/>
    <property type="evidence" value="ECO:0007669"/>
    <property type="project" value="TreeGrafter"/>
</dbReference>
<dbReference type="GO" id="GO:0035485">
    <property type="term" value="F:adenine/guanine mispair binding"/>
    <property type="evidence" value="ECO:0007669"/>
    <property type="project" value="TreeGrafter"/>
</dbReference>
<accession>M2TDD8</accession>
<dbReference type="CDD" id="cd00056">
    <property type="entry name" value="ENDO3c"/>
    <property type="match status" value="1"/>
</dbReference>
<dbReference type="Gene3D" id="1.10.340.30">
    <property type="entry name" value="Hypothetical protein, domain 2"/>
    <property type="match status" value="1"/>
</dbReference>
<keyword evidence="9" id="KW-0378">Hydrolase</keyword>
<dbReference type="PANTHER" id="PTHR42944:SF1">
    <property type="entry name" value="ADENINE DNA GLYCOSYLASE"/>
    <property type="match status" value="1"/>
</dbReference>
<dbReference type="SUPFAM" id="SSF55811">
    <property type="entry name" value="Nudix"/>
    <property type="match status" value="1"/>
</dbReference>
<dbReference type="GO" id="GO:0051539">
    <property type="term" value="F:4 iron, 4 sulfur cluster binding"/>
    <property type="evidence" value="ECO:0007669"/>
    <property type="project" value="UniProtKB-UniRule"/>
</dbReference>
<name>M2TDD8_9SPHN</name>
<evidence type="ECO:0000256" key="11">
    <source>
        <dbReference type="ARBA" id="ARBA00023014"/>
    </source>
</evidence>
<evidence type="ECO:0000256" key="2">
    <source>
        <dbReference type="ARBA" id="ARBA00002933"/>
    </source>
</evidence>
<dbReference type="PATRIC" id="fig|1234595.3.peg.453"/>
<evidence type="ECO:0000256" key="7">
    <source>
        <dbReference type="ARBA" id="ARBA00022723"/>
    </source>
</evidence>
<sequence length="352" mass="37769">MSAIDAARFQADLLAWYDRSARDLPWRIPPDSGRRADPYRVWLSEIMLQQTTVAAVIPYFEGFTQRWPTVEALAQAPEEDVLSAWAGLGYYARARNLIACARAVAAAGGRFPQDEAGLRTLPGIGAYTAAAIAAIAFGEGATVVDGNIERVMARLHAVETPMPQAKAQLRAHAAALTPVRRPGDYAQALMDLGAGICRPRAPACLACPVRTHCDAAGNAPERFPVKAARAPRPARHGIAYWLTHEGDVLLTRRPGKGLLGGMTSFPTSDFLDERPSPVLAQAPGANWRILPVPVEHGFTHFSLTLAIAHADISGRPRPAGLWRSQGELESAGLPTLFKKVARAGLAALKEDA</sequence>
<dbReference type="OrthoDB" id="9802365at2"/>
<evidence type="ECO:0000256" key="4">
    <source>
        <dbReference type="ARBA" id="ARBA00012045"/>
    </source>
</evidence>
<dbReference type="Pfam" id="PF00730">
    <property type="entry name" value="HhH-GPD"/>
    <property type="match status" value="1"/>
</dbReference>
<keyword evidence="13 14" id="KW-0326">Glycosidase</keyword>
<evidence type="ECO:0000256" key="9">
    <source>
        <dbReference type="ARBA" id="ARBA00022801"/>
    </source>
</evidence>
<dbReference type="Pfam" id="PF14815">
    <property type="entry name" value="NUDIX_4"/>
    <property type="match status" value="1"/>
</dbReference>
<evidence type="ECO:0000256" key="14">
    <source>
        <dbReference type="RuleBase" id="RU365096"/>
    </source>
</evidence>
<dbReference type="GO" id="GO:0046872">
    <property type="term" value="F:metal ion binding"/>
    <property type="evidence" value="ECO:0007669"/>
    <property type="project" value="UniProtKB-UniRule"/>
</dbReference>
<dbReference type="AlphaFoldDB" id="M2TDD8"/>
<dbReference type="PROSITE" id="PS01155">
    <property type="entry name" value="ENDONUCLEASE_III_2"/>
    <property type="match status" value="1"/>
</dbReference>
<gene>
    <name evidence="16" type="ORF">C725_0454</name>
</gene>
<evidence type="ECO:0000256" key="13">
    <source>
        <dbReference type="ARBA" id="ARBA00023295"/>
    </source>
</evidence>
<keyword evidence="8 14" id="KW-0227">DNA damage</keyword>
<dbReference type="Gene3D" id="3.90.79.10">
    <property type="entry name" value="Nucleoside Triphosphate Pyrophosphohydrolase"/>
    <property type="match status" value="1"/>
</dbReference>
<dbReference type="EMBL" id="AMRV01000001">
    <property type="protein sequence ID" value="EMD84524.1"/>
    <property type="molecule type" value="Genomic_DNA"/>
</dbReference>
<dbReference type="InterPro" id="IPR005760">
    <property type="entry name" value="A/G_AdeGlyc_MutY"/>
</dbReference>
<dbReference type="CDD" id="cd03431">
    <property type="entry name" value="NUDIX_DNA_Glycosylase_C-MutY"/>
    <property type="match status" value="1"/>
</dbReference>